<dbReference type="InterPro" id="IPR022291">
    <property type="entry name" value="Bacteriocin_synth_cyclodeHase"/>
</dbReference>
<reference evidence="2" key="1">
    <citation type="submission" date="2020-10" db="EMBL/GenBank/DDBJ databases">
        <title>Taxonomic study of unclassified bacteria belonging to the class Ktedonobacteria.</title>
        <authorList>
            <person name="Yabe S."/>
            <person name="Wang C.M."/>
            <person name="Zheng Y."/>
            <person name="Sakai Y."/>
            <person name="Cavaletti L."/>
            <person name="Monciardini P."/>
            <person name="Donadio S."/>
        </authorList>
    </citation>
    <scope>NUCLEOTIDE SEQUENCE</scope>
    <source>
        <strain evidence="2">SOSP1-1</strain>
    </source>
</reference>
<dbReference type="NCBIfam" id="TIGR03882">
    <property type="entry name" value="cyclo_dehyd_2"/>
    <property type="match status" value="1"/>
</dbReference>
<dbReference type="PROSITE" id="PS51664">
    <property type="entry name" value="YCAO"/>
    <property type="match status" value="1"/>
</dbReference>
<dbReference type="RefSeq" id="WP_220191516.1">
    <property type="nucleotide sequence ID" value="NZ_BNJF01000001.1"/>
</dbReference>
<accession>A0A8J3HQU9</accession>
<dbReference type="InterPro" id="IPR035985">
    <property type="entry name" value="Ubiquitin-activating_enz"/>
</dbReference>
<name>A0A8J3HQU9_9CHLR</name>
<gene>
    <name evidence="2" type="ORF">KSX_00720</name>
</gene>
<dbReference type="Gene3D" id="3.30.1330.230">
    <property type="match status" value="1"/>
</dbReference>
<keyword evidence="3" id="KW-1185">Reference proteome</keyword>
<dbReference type="EMBL" id="BNJF01000001">
    <property type="protein sequence ID" value="GHO41909.1"/>
    <property type="molecule type" value="Genomic_DNA"/>
</dbReference>
<dbReference type="SUPFAM" id="SSF69572">
    <property type="entry name" value="Activating enzymes of the ubiquitin-like proteins"/>
    <property type="match status" value="1"/>
</dbReference>
<dbReference type="Proteomes" id="UP000612362">
    <property type="component" value="Unassembled WGS sequence"/>
</dbReference>
<dbReference type="AlphaFoldDB" id="A0A8J3HQU9"/>
<dbReference type="Pfam" id="PF02624">
    <property type="entry name" value="YcaO"/>
    <property type="match status" value="1"/>
</dbReference>
<dbReference type="Gene3D" id="3.40.50.720">
    <property type="entry name" value="NAD(P)-binding Rossmann-like Domain"/>
    <property type="match status" value="1"/>
</dbReference>
<sequence length="707" mass="80092">MVEQTMRPYWKADTYCLPLHNGVYLRGNSDRLFLKGKSLYPLLQYLIPHLNGNVTLEEITRGLDADRKRMVVNLIEKLITHHFLTDKNQDQPDMSHSLEQEDHAPNLAFIQSFQSFGSTRFEAFRHKRLLIIGDGANCDALVQAGLRSGLQHISIMLASERDQLRSSVWSNYDASTEGVRVIASPPWDNEAQLNALFQAYDAILHCAYYPQLARAQLVNRVCIEKGKILIQAVMNNGVAWIGPLVCPEMHTCWECAWRRLQANVFDADLLARSDSSFEVERRVPVALDAELIANHLLFELFRYFTQIDSTETGGKMKVMDLNTYESEIHPFVKHPLCQACQSPVPQTSEQFLQRVLGLQHQSPMDPQDLLEKFFRYVDAKTGLFPSVENSHFVRLPLAVYAANLPNLQHDTDPLTVIGASIDTRKASIRAAQKACECYAANCVDRRRLLSLDVVNNADFPVISVEQLVGSCMCSSKEKMWTWAMDTQTQHVVLVPATQVFSSLCKHECGLGSGSTWDEAVCQALTDWCSSYTIEHVQNTYQSYPQIDLASSCQTPEGAYLYRLLKSIDRHVTVYDVTGPLHVPTFAVCLDEKTISYSSHYDGMQALNRGLEQALQQYQSIKFDQPDYALPPVPDLPVHLRGDHLVVVSPMENSAYKLHKEFILQQLQMNGFRTFVTPLDHDSSLMKMWPYIARVLVSRGERGKEIAL</sequence>
<proteinExistence type="predicted"/>
<dbReference type="InterPro" id="IPR003776">
    <property type="entry name" value="YcaO-like_dom"/>
</dbReference>
<evidence type="ECO:0000313" key="3">
    <source>
        <dbReference type="Proteomes" id="UP000612362"/>
    </source>
</evidence>
<organism evidence="2 3">
    <name type="scientific">Ktedonospora formicarum</name>
    <dbReference type="NCBI Taxonomy" id="2778364"/>
    <lineage>
        <taxon>Bacteria</taxon>
        <taxon>Bacillati</taxon>
        <taxon>Chloroflexota</taxon>
        <taxon>Ktedonobacteria</taxon>
        <taxon>Ktedonobacterales</taxon>
        <taxon>Ktedonobacteraceae</taxon>
        <taxon>Ktedonospora</taxon>
    </lineage>
</organism>
<dbReference type="GO" id="GO:0008641">
    <property type="term" value="F:ubiquitin-like modifier activating enzyme activity"/>
    <property type="evidence" value="ECO:0007669"/>
    <property type="project" value="InterPro"/>
</dbReference>
<evidence type="ECO:0000259" key="1">
    <source>
        <dbReference type="PROSITE" id="PS51664"/>
    </source>
</evidence>
<dbReference type="Gene3D" id="3.90.930.60">
    <property type="match status" value="1"/>
</dbReference>
<comment type="caution">
    <text evidence="2">The sequence shown here is derived from an EMBL/GenBank/DDBJ whole genome shotgun (WGS) entry which is preliminary data.</text>
</comment>
<evidence type="ECO:0000313" key="2">
    <source>
        <dbReference type="EMBL" id="GHO41909.1"/>
    </source>
</evidence>
<feature type="domain" description="YcaO" evidence="1">
    <location>
        <begin position="418"/>
        <end position="707"/>
    </location>
</feature>
<protein>
    <recommendedName>
        <fullName evidence="1">YcaO domain-containing protein</fullName>
    </recommendedName>
</protein>